<reference evidence="3" key="1">
    <citation type="journal article" date="2019" name="Int. J. Syst. Evol. Microbiol.">
        <title>The Global Catalogue of Microorganisms (GCM) 10K type strain sequencing project: providing services to taxonomists for standard genome sequencing and annotation.</title>
        <authorList>
            <consortium name="The Broad Institute Genomics Platform"/>
            <consortium name="The Broad Institute Genome Sequencing Center for Infectious Disease"/>
            <person name="Wu L."/>
            <person name="Ma J."/>
        </authorList>
    </citation>
    <scope>NUCLEOTIDE SEQUENCE [LARGE SCALE GENOMIC DNA]</scope>
    <source>
        <strain evidence="3">KCTC 33522</strain>
    </source>
</reference>
<gene>
    <name evidence="2" type="ORF">ACFSY7_03610</name>
</gene>
<feature type="domain" description="IrrE N-terminal-like" evidence="1">
    <location>
        <begin position="51"/>
        <end position="145"/>
    </location>
</feature>
<evidence type="ECO:0000313" key="3">
    <source>
        <dbReference type="Proteomes" id="UP001597568"/>
    </source>
</evidence>
<dbReference type="RefSeq" id="WP_380146881.1">
    <property type="nucleotide sequence ID" value="NZ_JBHUOR010000019.1"/>
</dbReference>
<proteinExistence type="predicted"/>
<accession>A0ABW5XX71</accession>
<evidence type="ECO:0000313" key="2">
    <source>
        <dbReference type="EMBL" id="MFD2867592.1"/>
    </source>
</evidence>
<keyword evidence="3" id="KW-1185">Reference proteome</keyword>
<protein>
    <submittedName>
        <fullName evidence="2">ImmA/IrrE family metallo-endopeptidase</fullName>
    </submittedName>
</protein>
<dbReference type="Proteomes" id="UP001597568">
    <property type="component" value="Unassembled WGS sequence"/>
</dbReference>
<sequence length="165" mass="19705">MKLTLTRKEEFIQKLYKTANIHSPAQISDYNIADMLGLAIMPAPIDSKRLGSLIVIDNRIPDEEQHEQFAHELCHSIWHVTNQMLMPDFWTEYQEWTADTFANHYCMPTFMLLDLDLQAYRTKKHLYYEMAELFGVTLEFATKRIEDFLFQLEWRDKNIFEVVYT</sequence>
<dbReference type="Pfam" id="PF06114">
    <property type="entry name" value="Peptidase_M78"/>
    <property type="match status" value="1"/>
</dbReference>
<evidence type="ECO:0000259" key="1">
    <source>
        <dbReference type="Pfam" id="PF06114"/>
    </source>
</evidence>
<dbReference type="EMBL" id="JBHUOR010000019">
    <property type="protein sequence ID" value="MFD2867592.1"/>
    <property type="molecule type" value="Genomic_DNA"/>
</dbReference>
<comment type="caution">
    <text evidence="2">The sequence shown here is derived from an EMBL/GenBank/DDBJ whole genome shotgun (WGS) entry which is preliminary data.</text>
</comment>
<dbReference type="InterPro" id="IPR010359">
    <property type="entry name" value="IrrE_HExxH"/>
</dbReference>
<organism evidence="2 3">
    <name type="scientific">Kurthia populi</name>
    <dbReference type="NCBI Taxonomy" id="1562132"/>
    <lineage>
        <taxon>Bacteria</taxon>
        <taxon>Bacillati</taxon>
        <taxon>Bacillota</taxon>
        <taxon>Bacilli</taxon>
        <taxon>Bacillales</taxon>
        <taxon>Caryophanaceae</taxon>
        <taxon>Kurthia</taxon>
    </lineage>
</organism>
<name>A0ABW5XX71_9BACL</name>